<evidence type="ECO:0000256" key="1">
    <source>
        <dbReference type="ARBA" id="ARBA00022729"/>
    </source>
</evidence>
<keyword evidence="1" id="KW-0732">Signal</keyword>
<dbReference type="CDD" id="cd00688">
    <property type="entry name" value="ISOPREN_C2_like"/>
    <property type="match status" value="1"/>
</dbReference>
<proteinExistence type="predicted"/>
<feature type="domain" description="SbsA Ig-like" evidence="2">
    <location>
        <begin position="33"/>
        <end position="116"/>
    </location>
</feature>
<dbReference type="Proteomes" id="UP000622687">
    <property type="component" value="Unassembled WGS sequence"/>
</dbReference>
<gene>
    <name evidence="3" type="ORF">I6U51_04045</name>
</gene>
<comment type="caution">
    <text evidence="3">The sequence shown here is derived from an EMBL/GenBank/DDBJ whole genome shotgun (WGS) entry which is preliminary data.</text>
</comment>
<dbReference type="InterPro" id="IPR032812">
    <property type="entry name" value="SbsA_Ig"/>
</dbReference>
<dbReference type="Gene3D" id="1.50.10.20">
    <property type="match status" value="1"/>
</dbReference>
<dbReference type="RefSeq" id="WP_211141314.1">
    <property type="nucleotide sequence ID" value="NZ_JAEEGB010000005.1"/>
</dbReference>
<evidence type="ECO:0000313" key="3">
    <source>
        <dbReference type="EMBL" id="MBI6871877.1"/>
    </source>
</evidence>
<evidence type="ECO:0000313" key="4">
    <source>
        <dbReference type="Proteomes" id="UP000622687"/>
    </source>
</evidence>
<dbReference type="InterPro" id="IPR008930">
    <property type="entry name" value="Terpenoid_cyclase/PrenylTrfase"/>
</dbReference>
<name>A0A934HWI3_9CLOT</name>
<dbReference type="SUPFAM" id="SSF48239">
    <property type="entry name" value="Terpenoid cyclases/Protein prenyltransferases"/>
    <property type="match status" value="1"/>
</dbReference>
<keyword evidence="4" id="KW-1185">Reference proteome</keyword>
<organism evidence="3 4">
    <name type="scientific">Clostridium aciditolerans</name>
    <dbReference type="NCBI Taxonomy" id="339861"/>
    <lineage>
        <taxon>Bacteria</taxon>
        <taxon>Bacillati</taxon>
        <taxon>Bacillota</taxon>
        <taxon>Clostridia</taxon>
        <taxon>Eubacteriales</taxon>
        <taxon>Clostridiaceae</taxon>
        <taxon>Clostridium</taxon>
    </lineage>
</organism>
<accession>A0A934HWI3</accession>
<dbReference type="EMBL" id="JAEEGB010000005">
    <property type="protein sequence ID" value="MBI6871877.1"/>
    <property type="molecule type" value="Genomic_DNA"/>
</dbReference>
<evidence type="ECO:0000259" key="2">
    <source>
        <dbReference type="Pfam" id="PF13205"/>
    </source>
</evidence>
<dbReference type="Pfam" id="PF13205">
    <property type="entry name" value="Big_5"/>
    <property type="match status" value="1"/>
</dbReference>
<reference evidence="3" key="1">
    <citation type="submission" date="2020-12" db="EMBL/GenBank/DDBJ databases">
        <title>Clostridium thailandense sp. nov., a novel acetogenic bacterium isolated from peat land soil in Thailand.</title>
        <authorList>
            <person name="Chaikitkaew S."/>
            <person name="Birkeland N.K."/>
        </authorList>
    </citation>
    <scope>NUCLEOTIDE SEQUENCE</scope>
    <source>
        <strain evidence="3">DSM 17425</strain>
    </source>
</reference>
<sequence>MLKRKNKYIILVLTMTAIFYQLPVKASEINKETKDVNKAWNIKFSQEIELNDAVKNNITVKDSNGNSIVTNIRIGDSKTIVVDAPKEEYKEGETYTLNIGDKVHSKNNKYLKENVKCIFKVTKEDSKTSSSDKYKESVDSTIKLSTSKILQPERLEKEGLSDWQVIGIARYGDEIPSIYLNSLENKLDTTKGVMGQATDYERTVLGLLAVGKDPTNFKGYNLVEKIYNNKDMDEQGINAYIFGLIALDAGKFDVPSNALWTRDKLIQAILDNRTVDKGWDYAGDKADPDMTGMALTALAPYKDKAEVKAAVDEAINKLSSLQKENGGFASWGTENSESICQVIIALCGNGIDPTSDNRFIKNGKNPLDALLEYRAEDGGFSHIKGTRYNAMATEQAMEALEAYKMFKEGNGSIYSFK</sequence>
<protein>
    <submittedName>
        <fullName evidence="3">Terpene cyclase/mutase family protein</fullName>
    </submittedName>
</protein>
<dbReference type="AlphaFoldDB" id="A0A934HWI3"/>